<accession>A0A6J4RSJ7</accession>
<sequence length="98" mass="11107">MTNPIALRNRFAIVKGAWDEHLRGTPIPPLGEGSTEEKLERLELALVDAMRERATPENAEQVADAMWTIVHQRGDDDPVKQRVTEHHEQLAQLGHRPL</sequence>
<dbReference type="EMBL" id="CADCVL010000163">
    <property type="protein sequence ID" value="CAA9474067.1"/>
    <property type="molecule type" value="Genomic_DNA"/>
</dbReference>
<organism evidence="1">
    <name type="scientific">uncultured Solirubrobacteraceae bacterium</name>
    <dbReference type="NCBI Taxonomy" id="1162706"/>
    <lineage>
        <taxon>Bacteria</taxon>
        <taxon>Bacillati</taxon>
        <taxon>Actinomycetota</taxon>
        <taxon>Thermoleophilia</taxon>
        <taxon>Solirubrobacterales</taxon>
        <taxon>Solirubrobacteraceae</taxon>
        <taxon>environmental samples</taxon>
    </lineage>
</organism>
<name>A0A6J4RSJ7_9ACTN</name>
<gene>
    <name evidence="1" type="ORF">AVDCRST_MAG65-981</name>
</gene>
<reference evidence="1" key="1">
    <citation type="submission" date="2020-02" db="EMBL/GenBank/DDBJ databases">
        <authorList>
            <person name="Meier V. D."/>
        </authorList>
    </citation>
    <scope>NUCLEOTIDE SEQUENCE</scope>
    <source>
        <strain evidence="1">AVDCRST_MAG65</strain>
    </source>
</reference>
<evidence type="ECO:0000313" key="1">
    <source>
        <dbReference type="EMBL" id="CAA9474067.1"/>
    </source>
</evidence>
<dbReference type="AlphaFoldDB" id="A0A6J4RSJ7"/>
<protein>
    <submittedName>
        <fullName evidence="1">Uncharacterized protein</fullName>
    </submittedName>
</protein>
<proteinExistence type="predicted"/>